<sequence length="61" mass="7294">MSSYIFHMSLYVLRNFEDPAEYGDKFKYGLHNRIGKFYSKVDLPELMKNEIDKRKGKMLVT</sequence>
<keyword evidence="2" id="KW-1185">Reference proteome</keyword>
<dbReference type="Proteomes" id="UP000750711">
    <property type="component" value="Unassembled WGS sequence"/>
</dbReference>
<accession>A0A9P8IFL2</accession>
<dbReference type="EMBL" id="JAGHQM010002059">
    <property type="protein sequence ID" value="KAH0551395.1"/>
    <property type="molecule type" value="Genomic_DNA"/>
</dbReference>
<gene>
    <name evidence="1" type="ORF">GP486_007390</name>
</gene>
<evidence type="ECO:0000313" key="2">
    <source>
        <dbReference type="Proteomes" id="UP000750711"/>
    </source>
</evidence>
<feature type="non-terminal residue" evidence="1">
    <location>
        <position position="1"/>
    </location>
</feature>
<comment type="caution">
    <text evidence="1">The sequence shown here is derived from an EMBL/GenBank/DDBJ whole genome shotgun (WGS) entry which is preliminary data.</text>
</comment>
<name>A0A9P8IFL2_9PEZI</name>
<organism evidence="1 2">
    <name type="scientific">Trichoglossum hirsutum</name>
    <dbReference type="NCBI Taxonomy" id="265104"/>
    <lineage>
        <taxon>Eukaryota</taxon>
        <taxon>Fungi</taxon>
        <taxon>Dikarya</taxon>
        <taxon>Ascomycota</taxon>
        <taxon>Pezizomycotina</taxon>
        <taxon>Geoglossomycetes</taxon>
        <taxon>Geoglossales</taxon>
        <taxon>Geoglossaceae</taxon>
        <taxon>Trichoglossum</taxon>
    </lineage>
</organism>
<proteinExistence type="predicted"/>
<protein>
    <submittedName>
        <fullName evidence="1">Uncharacterized protein</fullName>
    </submittedName>
</protein>
<evidence type="ECO:0000313" key="1">
    <source>
        <dbReference type="EMBL" id="KAH0551395.1"/>
    </source>
</evidence>
<reference evidence="1" key="1">
    <citation type="submission" date="2021-03" db="EMBL/GenBank/DDBJ databases">
        <title>Comparative genomics and phylogenomic investigation of the class Geoglossomycetes provide insights into ecological specialization and systematics.</title>
        <authorList>
            <person name="Melie T."/>
            <person name="Pirro S."/>
            <person name="Miller A.N."/>
            <person name="Quandt A."/>
        </authorList>
    </citation>
    <scope>NUCLEOTIDE SEQUENCE</scope>
    <source>
        <strain evidence="1">CAQ_001_2017</strain>
    </source>
</reference>
<dbReference type="AlphaFoldDB" id="A0A9P8IFL2"/>